<dbReference type="EMBL" id="DS663648">
    <property type="protein sequence ID" value="EEC03246.1"/>
    <property type="molecule type" value="Genomic_DNA"/>
</dbReference>
<dbReference type="VEuPathDB" id="VectorBase:ISCW002229"/>
<sequence>MMKIMFLAIFAALVTLHVDVDGKYNIAIKYTYFLDVYKNMSSLHRNNIKSGFFFFNFHTCSARCKPGNIERRLPSGITCDENYSYRDGSVECVRTIGQNDDRLLCYGCTPDVLSKLSKWQ</sequence>
<dbReference type="VEuPathDB" id="VectorBase:ISCI002229"/>
<reference evidence="3" key="2">
    <citation type="submission" date="2020-05" db="UniProtKB">
        <authorList>
            <consortium name="EnsemblMetazoa"/>
        </authorList>
    </citation>
    <scope>IDENTIFICATION</scope>
    <source>
        <strain evidence="3">wikel</strain>
    </source>
</reference>
<evidence type="ECO:0000313" key="4">
    <source>
        <dbReference type="Proteomes" id="UP000001555"/>
    </source>
</evidence>
<accession>B7P9H4</accession>
<gene>
    <name evidence="2" type="ORF">IscW_ISCW002229</name>
</gene>
<dbReference type="PaxDb" id="6945-B7P9H4"/>
<evidence type="ECO:0000313" key="2">
    <source>
        <dbReference type="EMBL" id="EEC03246.1"/>
    </source>
</evidence>
<organism>
    <name type="scientific">Ixodes scapularis</name>
    <name type="common">Black-legged tick</name>
    <name type="synonym">Deer tick</name>
    <dbReference type="NCBI Taxonomy" id="6945"/>
    <lineage>
        <taxon>Eukaryota</taxon>
        <taxon>Metazoa</taxon>
        <taxon>Ecdysozoa</taxon>
        <taxon>Arthropoda</taxon>
        <taxon>Chelicerata</taxon>
        <taxon>Arachnida</taxon>
        <taxon>Acari</taxon>
        <taxon>Parasitiformes</taxon>
        <taxon>Ixodida</taxon>
        <taxon>Ixodoidea</taxon>
        <taxon>Ixodidae</taxon>
        <taxon>Ixodinae</taxon>
        <taxon>Ixodes</taxon>
    </lineage>
</organism>
<feature type="signal peptide" evidence="1">
    <location>
        <begin position="1"/>
        <end position="22"/>
    </location>
</feature>
<dbReference type="InParanoid" id="B7P9H4"/>
<keyword evidence="4" id="KW-1185">Reference proteome</keyword>
<reference evidence="2 4" key="1">
    <citation type="submission" date="2008-03" db="EMBL/GenBank/DDBJ databases">
        <title>Annotation of Ixodes scapularis.</title>
        <authorList>
            <consortium name="Ixodes scapularis Genome Project Consortium"/>
            <person name="Caler E."/>
            <person name="Hannick L.I."/>
            <person name="Bidwell S."/>
            <person name="Joardar V."/>
            <person name="Thiagarajan M."/>
            <person name="Amedeo P."/>
            <person name="Galinsky K.J."/>
            <person name="Schobel S."/>
            <person name="Inman J."/>
            <person name="Hostetler J."/>
            <person name="Miller J."/>
            <person name="Hammond M."/>
            <person name="Megy K."/>
            <person name="Lawson D."/>
            <person name="Kodira C."/>
            <person name="Sutton G."/>
            <person name="Meyer J."/>
            <person name="Hill C.A."/>
            <person name="Birren B."/>
            <person name="Nene V."/>
            <person name="Collins F."/>
            <person name="Alarcon-Chaidez F."/>
            <person name="Wikel S."/>
            <person name="Strausberg R."/>
        </authorList>
    </citation>
    <scope>NUCLEOTIDE SEQUENCE [LARGE SCALE GENOMIC DNA]</scope>
    <source>
        <strain evidence="4">Wikel</strain>
        <strain evidence="2">Wikel colony</strain>
    </source>
</reference>
<name>B7P9H4_IXOSC</name>
<feature type="chain" id="PRO_5010825906" evidence="1">
    <location>
        <begin position="23"/>
        <end position="120"/>
    </location>
</feature>
<dbReference type="EnsemblMetazoa" id="ISCW002229-RA">
    <property type="protein sequence ID" value="ISCW002229-PA"/>
    <property type="gene ID" value="ISCW002229"/>
</dbReference>
<dbReference type="EMBL" id="ABJB010316823">
    <property type="status" value="NOT_ANNOTATED_CDS"/>
    <property type="molecule type" value="Genomic_DNA"/>
</dbReference>
<dbReference type="AlphaFoldDB" id="B7P9H4"/>
<evidence type="ECO:0000256" key="1">
    <source>
        <dbReference type="SAM" id="SignalP"/>
    </source>
</evidence>
<dbReference type="HOGENOM" id="CLU_2052171_0_0_1"/>
<evidence type="ECO:0000313" key="3">
    <source>
        <dbReference type="EnsemblMetazoa" id="ISCW002229-PA"/>
    </source>
</evidence>
<protein>
    <submittedName>
        <fullName evidence="2 3">Secreted salivary gland peptide, putative</fullName>
    </submittedName>
</protein>
<keyword evidence="1" id="KW-0732">Signal</keyword>
<dbReference type="Proteomes" id="UP000001555">
    <property type="component" value="Unassembled WGS sequence"/>
</dbReference>
<dbReference type="VEuPathDB" id="VectorBase:ISCP_013668"/>
<proteinExistence type="predicted"/>